<keyword evidence="2" id="KW-1185">Reference proteome</keyword>
<evidence type="ECO:0000313" key="1">
    <source>
        <dbReference type="EnsemblMetazoa" id="AQUA007352-PA"/>
    </source>
</evidence>
<accession>A0A182XC04</accession>
<dbReference type="AlphaFoldDB" id="A0A182XC04"/>
<dbReference type="Proteomes" id="UP000076407">
    <property type="component" value="Unassembled WGS sequence"/>
</dbReference>
<organism evidence="1 2">
    <name type="scientific">Anopheles quadriannulatus</name>
    <name type="common">Mosquito</name>
    <dbReference type="NCBI Taxonomy" id="34691"/>
    <lineage>
        <taxon>Eukaryota</taxon>
        <taxon>Metazoa</taxon>
        <taxon>Ecdysozoa</taxon>
        <taxon>Arthropoda</taxon>
        <taxon>Hexapoda</taxon>
        <taxon>Insecta</taxon>
        <taxon>Pterygota</taxon>
        <taxon>Neoptera</taxon>
        <taxon>Endopterygota</taxon>
        <taxon>Diptera</taxon>
        <taxon>Nematocera</taxon>
        <taxon>Culicoidea</taxon>
        <taxon>Culicidae</taxon>
        <taxon>Anophelinae</taxon>
        <taxon>Anopheles</taxon>
    </lineage>
</organism>
<protein>
    <submittedName>
        <fullName evidence="1">Uncharacterized protein</fullName>
    </submittedName>
</protein>
<proteinExistence type="predicted"/>
<dbReference type="VEuPathDB" id="VectorBase:AQUA007352"/>
<sequence length="69" mass="7354">MDIAKATCTVNSFLWDGSGGFRVPLQQLALPRIRGGLNLHLPAIMAKALLTNRGHHDTLDSPNTDGSAT</sequence>
<name>A0A182XC04_ANOQN</name>
<reference evidence="1" key="1">
    <citation type="submission" date="2020-05" db="UniProtKB">
        <authorList>
            <consortium name="EnsemblMetazoa"/>
        </authorList>
    </citation>
    <scope>IDENTIFICATION</scope>
    <source>
        <strain evidence="1">SANGQUA</strain>
    </source>
</reference>
<dbReference type="EnsemblMetazoa" id="AQUA007352-RA">
    <property type="protein sequence ID" value="AQUA007352-PA"/>
    <property type="gene ID" value="AQUA007352"/>
</dbReference>
<evidence type="ECO:0000313" key="2">
    <source>
        <dbReference type="Proteomes" id="UP000076407"/>
    </source>
</evidence>